<organism evidence="3 4">
    <name type="scientific">Prorocentrum cordatum</name>
    <dbReference type="NCBI Taxonomy" id="2364126"/>
    <lineage>
        <taxon>Eukaryota</taxon>
        <taxon>Sar</taxon>
        <taxon>Alveolata</taxon>
        <taxon>Dinophyceae</taxon>
        <taxon>Prorocentrales</taxon>
        <taxon>Prorocentraceae</taxon>
        <taxon>Prorocentrum</taxon>
    </lineage>
</organism>
<evidence type="ECO:0000313" key="3">
    <source>
        <dbReference type="EMBL" id="CAK0841031.1"/>
    </source>
</evidence>
<dbReference type="Pfam" id="PF00226">
    <property type="entry name" value="DnaJ"/>
    <property type="match status" value="1"/>
</dbReference>
<keyword evidence="4" id="KW-1185">Reference proteome</keyword>
<reference evidence="3" key="1">
    <citation type="submission" date="2023-10" db="EMBL/GenBank/DDBJ databases">
        <authorList>
            <person name="Chen Y."/>
            <person name="Shah S."/>
            <person name="Dougan E. K."/>
            <person name="Thang M."/>
            <person name="Chan C."/>
        </authorList>
    </citation>
    <scope>NUCLEOTIDE SEQUENCE [LARGE SCALE GENOMIC DNA]</scope>
</reference>
<dbReference type="Gene3D" id="1.10.287.110">
    <property type="entry name" value="DnaJ domain"/>
    <property type="match status" value="1"/>
</dbReference>
<evidence type="ECO:0000313" key="4">
    <source>
        <dbReference type="Proteomes" id="UP001189429"/>
    </source>
</evidence>
<proteinExistence type="predicted"/>
<accession>A0ABN9T7H6</accession>
<dbReference type="SMART" id="SM00271">
    <property type="entry name" value="DnaJ"/>
    <property type="match status" value="1"/>
</dbReference>
<protein>
    <recommendedName>
        <fullName evidence="2">J domain-containing protein</fullName>
    </recommendedName>
</protein>
<dbReference type="EMBL" id="CAUYUJ010014422">
    <property type="protein sequence ID" value="CAK0841031.1"/>
    <property type="molecule type" value="Genomic_DNA"/>
</dbReference>
<dbReference type="PROSITE" id="PS50076">
    <property type="entry name" value="DNAJ_2"/>
    <property type="match status" value="1"/>
</dbReference>
<feature type="compositionally biased region" description="Low complexity" evidence="1">
    <location>
        <begin position="185"/>
        <end position="199"/>
    </location>
</feature>
<feature type="region of interest" description="Disordered" evidence="1">
    <location>
        <begin position="174"/>
        <end position="202"/>
    </location>
</feature>
<dbReference type="InterPro" id="IPR036869">
    <property type="entry name" value="J_dom_sf"/>
</dbReference>
<name>A0ABN9T7H6_9DINO</name>
<feature type="region of interest" description="Disordered" evidence="1">
    <location>
        <begin position="283"/>
        <end position="304"/>
    </location>
</feature>
<feature type="domain" description="J" evidence="2">
    <location>
        <begin position="112"/>
        <end position="166"/>
    </location>
</feature>
<dbReference type="Proteomes" id="UP001189429">
    <property type="component" value="Unassembled WGS sequence"/>
</dbReference>
<sequence length="352" mass="37151">MDFLRGRAPPPPPCDGRPVGALGRRVSSLRPVVGWRRHQPSGLVAGAVLGGGRSGCSASCRLRGTAFETRTRRAAGTGAGALAAGLLGARLRAGRAQPSAAARGAALRAQRDPWAVLGVLPTASVAEVRQAYRRKIRDGAHPDVGGDEKIFQELQEAYTGALSAAVALASGAAPATGPEAETSMAWPHAHAATDAPDAAQPRQTTLQDFLERRRQDDARRAAVRRARRETFWRKLRSSEGQQQQRQQPADEEGARGPPPAAAEGRGGPGSLLQRRVLEQATTEETRLLTPWQGMPSRSVQLRDGGGRLDSRVVRQRRGGSCAARLSALSAGHTGPLGICGTEVDGAPAETRR</sequence>
<evidence type="ECO:0000259" key="2">
    <source>
        <dbReference type="PROSITE" id="PS50076"/>
    </source>
</evidence>
<dbReference type="SUPFAM" id="SSF46565">
    <property type="entry name" value="Chaperone J-domain"/>
    <property type="match status" value="1"/>
</dbReference>
<feature type="region of interest" description="Disordered" evidence="1">
    <location>
        <begin position="330"/>
        <end position="352"/>
    </location>
</feature>
<gene>
    <name evidence="3" type="ORF">PCOR1329_LOCUS36326</name>
</gene>
<evidence type="ECO:0000256" key="1">
    <source>
        <dbReference type="SAM" id="MobiDB-lite"/>
    </source>
</evidence>
<feature type="region of interest" description="Disordered" evidence="1">
    <location>
        <begin position="1"/>
        <end position="22"/>
    </location>
</feature>
<feature type="region of interest" description="Disordered" evidence="1">
    <location>
        <begin position="232"/>
        <end position="271"/>
    </location>
</feature>
<comment type="caution">
    <text evidence="3">The sequence shown here is derived from an EMBL/GenBank/DDBJ whole genome shotgun (WGS) entry which is preliminary data.</text>
</comment>
<dbReference type="CDD" id="cd06257">
    <property type="entry name" value="DnaJ"/>
    <property type="match status" value="1"/>
</dbReference>
<dbReference type="InterPro" id="IPR001623">
    <property type="entry name" value="DnaJ_domain"/>
</dbReference>